<feature type="domain" description="Polyphosphate kinase-2-related" evidence="3">
    <location>
        <begin position="13"/>
        <end position="244"/>
    </location>
</feature>
<gene>
    <name evidence="4" type="ORF">Drose_17770</name>
</gene>
<proteinExistence type="predicted"/>
<dbReference type="Gene3D" id="3.40.50.300">
    <property type="entry name" value="P-loop containing nucleotide triphosphate hydrolases"/>
    <property type="match status" value="1"/>
</dbReference>
<keyword evidence="2" id="KW-0418">Kinase</keyword>
<dbReference type="PANTHER" id="PTHR34383">
    <property type="entry name" value="POLYPHOSPHATE:AMP PHOSPHOTRANSFERASE-RELATED"/>
    <property type="match status" value="1"/>
</dbReference>
<accession>A0ABY5ZDY5</accession>
<evidence type="ECO:0000256" key="1">
    <source>
        <dbReference type="ARBA" id="ARBA00022679"/>
    </source>
</evidence>
<evidence type="ECO:0000259" key="3">
    <source>
        <dbReference type="Pfam" id="PF03976"/>
    </source>
</evidence>
<dbReference type="Pfam" id="PF03976">
    <property type="entry name" value="PPK2"/>
    <property type="match status" value="1"/>
</dbReference>
<keyword evidence="1 4" id="KW-0808">Transferase</keyword>
<dbReference type="Proteomes" id="UP001058271">
    <property type="component" value="Chromosome"/>
</dbReference>
<keyword evidence="5" id="KW-1185">Reference proteome</keyword>
<organism evidence="4 5">
    <name type="scientific">Dactylosporangium roseum</name>
    <dbReference type="NCBI Taxonomy" id="47989"/>
    <lineage>
        <taxon>Bacteria</taxon>
        <taxon>Bacillati</taxon>
        <taxon>Actinomycetota</taxon>
        <taxon>Actinomycetes</taxon>
        <taxon>Micromonosporales</taxon>
        <taxon>Micromonosporaceae</taxon>
        <taxon>Dactylosporangium</taxon>
    </lineage>
</organism>
<dbReference type="PIRSF" id="PIRSF028756">
    <property type="entry name" value="PPK2_prd"/>
    <property type="match status" value="1"/>
</dbReference>
<evidence type="ECO:0000256" key="2">
    <source>
        <dbReference type="ARBA" id="ARBA00022777"/>
    </source>
</evidence>
<reference evidence="4" key="1">
    <citation type="submission" date="2021-04" db="EMBL/GenBank/DDBJ databases">
        <title>Biosynthetic gene clusters of Dactylosporangioum roseum.</title>
        <authorList>
            <person name="Hartkoorn R.C."/>
            <person name="Beaudoing E."/>
            <person name="Hot D."/>
            <person name="Moureu S."/>
        </authorList>
    </citation>
    <scope>NUCLEOTIDE SEQUENCE</scope>
    <source>
        <strain evidence="4">NRRL B-16295</strain>
    </source>
</reference>
<dbReference type="SUPFAM" id="SSF52540">
    <property type="entry name" value="P-loop containing nucleoside triphosphate hydrolases"/>
    <property type="match status" value="1"/>
</dbReference>
<dbReference type="RefSeq" id="WP_260729324.1">
    <property type="nucleotide sequence ID" value="NZ_BAAABS010000039.1"/>
</dbReference>
<sequence length="253" mass="29487">MTRLPKVDLSARLSKKEGLERLEAAQQRLLRLRLLLGGQLGDHQIGPPLCVVFEGWDASGKGGVIKRLVAPLDPRHVRVAQFAAPTYDEKRHHFLQRFWAVLPGWGGMAVLDRSWYGRVLVERVEGFATERQWMRAYDEITEFERTLTAEGMVLIKFWMHVSPEEQLRRFQDRAGDPLRSWKLTDEDWRNRERRADYETAVEDMLAKTDKPRARWHLIAGDNKQYARVTVVEQVCHTIETQLTKRGYDLHDAD</sequence>
<dbReference type="InterPro" id="IPR022488">
    <property type="entry name" value="PPK2-related"/>
</dbReference>
<dbReference type="GO" id="GO:0016740">
    <property type="term" value="F:transferase activity"/>
    <property type="evidence" value="ECO:0007669"/>
    <property type="project" value="UniProtKB-KW"/>
</dbReference>
<evidence type="ECO:0000313" key="5">
    <source>
        <dbReference type="Proteomes" id="UP001058271"/>
    </source>
</evidence>
<protein>
    <submittedName>
        <fullName evidence="4">UDP-galactose-lipid carrier transferase</fullName>
    </submittedName>
</protein>
<dbReference type="EMBL" id="CP073721">
    <property type="protein sequence ID" value="UWZ39889.1"/>
    <property type="molecule type" value="Genomic_DNA"/>
</dbReference>
<dbReference type="InterPro" id="IPR016898">
    <property type="entry name" value="Polyphosphate_phosphotransfera"/>
</dbReference>
<dbReference type="PANTHER" id="PTHR34383:SF3">
    <property type="entry name" value="POLYPHOSPHATE:AMP PHOSPHOTRANSFERASE"/>
    <property type="match status" value="1"/>
</dbReference>
<evidence type="ECO:0000313" key="4">
    <source>
        <dbReference type="EMBL" id="UWZ39889.1"/>
    </source>
</evidence>
<dbReference type="InterPro" id="IPR027417">
    <property type="entry name" value="P-loop_NTPase"/>
</dbReference>
<name>A0ABY5ZDY5_9ACTN</name>